<comment type="similarity">
    <text evidence="1">Belongs to the round spermatid basic protein 1 family.</text>
</comment>
<evidence type="ECO:0000313" key="3">
    <source>
        <dbReference type="EMBL" id="CAG9855313.1"/>
    </source>
</evidence>
<keyword evidence="4" id="KW-1185">Reference proteome</keyword>
<gene>
    <name evidence="3" type="ORF">PHYEVI_LOCUS1764</name>
</gene>
<evidence type="ECO:0000256" key="2">
    <source>
        <dbReference type="SAM" id="MobiDB-lite"/>
    </source>
</evidence>
<organism evidence="3 4">
    <name type="scientific">Phyllotreta striolata</name>
    <name type="common">Striped flea beetle</name>
    <name type="synonym">Crioceris striolata</name>
    <dbReference type="NCBI Taxonomy" id="444603"/>
    <lineage>
        <taxon>Eukaryota</taxon>
        <taxon>Metazoa</taxon>
        <taxon>Ecdysozoa</taxon>
        <taxon>Arthropoda</taxon>
        <taxon>Hexapoda</taxon>
        <taxon>Insecta</taxon>
        <taxon>Pterygota</taxon>
        <taxon>Neoptera</taxon>
        <taxon>Endopterygota</taxon>
        <taxon>Coleoptera</taxon>
        <taxon>Polyphaga</taxon>
        <taxon>Cucujiformia</taxon>
        <taxon>Chrysomeloidea</taxon>
        <taxon>Chrysomelidae</taxon>
        <taxon>Galerucinae</taxon>
        <taxon>Alticini</taxon>
        <taxon>Phyllotreta</taxon>
    </lineage>
</organism>
<feature type="compositionally biased region" description="Basic and acidic residues" evidence="2">
    <location>
        <begin position="391"/>
        <end position="405"/>
    </location>
</feature>
<proteinExistence type="inferred from homology"/>
<reference evidence="3" key="1">
    <citation type="submission" date="2022-01" db="EMBL/GenBank/DDBJ databases">
        <authorList>
            <person name="King R."/>
        </authorList>
    </citation>
    <scope>NUCLEOTIDE SEQUENCE</scope>
</reference>
<evidence type="ECO:0008006" key="5">
    <source>
        <dbReference type="Google" id="ProtNLM"/>
    </source>
</evidence>
<dbReference type="EMBL" id="OU900103">
    <property type="protein sequence ID" value="CAG9855313.1"/>
    <property type="molecule type" value="Genomic_DNA"/>
</dbReference>
<dbReference type="GO" id="GO:0005634">
    <property type="term" value="C:nucleus"/>
    <property type="evidence" value="ECO:0007669"/>
    <property type="project" value="InterPro"/>
</dbReference>
<dbReference type="OrthoDB" id="6020087at2759"/>
<feature type="compositionally biased region" description="Basic residues" evidence="2">
    <location>
        <begin position="914"/>
        <end position="925"/>
    </location>
</feature>
<protein>
    <recommendedName>
        <fullName evidence="5">Round spermatid basic protein 1-like protein</fullName>
    </recommendedName>
</protein>
<name>A0A9N9TJY3_PHYSR</name>
<evidence type="ECO:0000256" key="1">
    <source>
        <dbReference type="ARBA" id="ARBA00010560"/>
    </source>
</evidence>
<dbReference type="AlphaFoldDB" id="A0A9N9TJY3"/>
<feature type="region of interest" description="Disordered" evidence="2">
    <location>
        <begin position="859"/>
        <end position="1036"/>
    </location>
</feature>
<feature type="region of interest" description="Disordered" evidence="2">
    <location>
        <begin position="374"/>
        <end position="437"/>
    </location>
</feature>
<feature type="compositionally biased region" description="Basic residues" evidence="2">
    <location>
        <begin position="1026"/>
        <end position="1036"/>
    </location>
</feature>
<feature type="compositionally biased region" description="Basic and acidic residues" evidence="2">
    <location>
        <begin position="873"/>
        <end position="883"/>
    </location>
</feature>
<feature type="compositionally biased region" description="Basic residues" evidence="2">
    <location>
        <begin position="884"/>
        <end position="896"/>
    </location>
</feature>
<feature type="compositionally biased region" description="Basic and acidic residues" evidence="2">
    <location>
        <begin position="818"/>
        <end position="842"/>
    </location>
</feature>
<evidence type="ECO:0000313" key="4">
    <source>
        <dbReference type="Proteomes" id="UP001153712"/>
    </source>
</evidence>
<accession>A0A9N9TJY3</accession>
<dbReference type="Proteomes" id="UP001153712">
    <property type="component" value="Chromosome 10"/>
</dbReference>
<feature type="compositionally biased region" description="Polar residues" evidence="2">
    <location>
        <begin position="954"/>
        <end position="981"/>
    </location>
</feature>
<feature type="compositionally biased region" description="Polar residues" evidence="2">
    <location>
        <begin position="990"/>
        <end position="1002"/>
    </location>
</feature>
<dbReference type="InterPro" id="IPR026306">
    <property type="entry name" value="RSBN1/Dpy-2/CEP530"/>
</dbReference>
<dbReference type="PANTHER" id="PTHR13354">
    <property type="entry name" value="ROUND SPERMATID BASIC PROTEIN 1"/>
    <property type="match status" value="1"/>
</dbReference>
<sequence length="1060" mass="120355">MASNDEGSNDDESKTYFEKQSCYDAVPNCSTCSMRLYPFSKCACNVTPSDILNTTNSSLTEEVFEPMKNGHNFNAIKQSFIDAYRGTYKPNPLFADLHKTPVGFNPNNFVNTAIANPRETTEGQSDAIDPYNVVKNEVHPKVNGDNVCASVSDLMESSDIDEISCTERIIDSSEVKSEPEVHLTDTFKPNDREVCTNSELDTNNLLPLDEIERFNSQQSNCYSPKPGCDSTTGAVTSPFDSQNANVTVGCGLQNSIDNIKSEEVTFCVKEEEKPKKEYHSQVENTNCTIKEDMHSAKVDTDSLYVKMNSTQNHILSSTDTLSKDCLLRKSRTRSVEDVCKPTKGVKRAHSADTNDSDAKIVKIDFKLYKSEKAISSTTSGSGSTSSKGGKHRDDKKSSSRHDKSKSSSKKSTHSSRDRRSYHRSEIRPRLLTNGNYSYPPEDKSLKFRKYYHIEQHTNGGAKILRMYHDEIKHLSASDSKELAKEFFKLAFHEDKDGFATFVIAVVHGSATYLPDILVYMAENYPSLTVKNGLLSKSSDIDTTTLANYHENVCKYYEAGTIRYGPLHQISIVGTAPEEVGGYFPDLLSMLEENNFLQLTMPWGPLSICDQMKPTESNDGPIVWCRPGEQLVPTADSKTPNKRKRTGINELRNLQYLPRISEAREHLFEDRTKAHADHVGAGLDRKTTAAVGILKAIHGGRNEAPINRITKDVVAFSAKYFDVLSEKLQLDLHEPPTSQCVTWIEDAKLNQMRRDGIEYARINLYDNDIYFLPRNIIHQFRTVTAVTSIAWHVRLKQYYTTEELEGIDRTIPQPVKQVEPAKPEKTRVKTSNPHDDDKPSLKMKFKLDFNKYVGLEKAKSCDEKEKDKKHRHKDDKDREREKSRHRDKHKDKHRDKHRDKDKYKDKHYDKEKDKDRKHHNSHRHDRDHKYSNEKKHNSHHNTHKDRESKVDVNAKSETNQTEQIPNLSSMDSNQNVSQSYAETPSKCLPSESVSSTPLKSTDNPIKLTETPVKSIDTPAKLIESPVKKHRDKSTKLKIQKPQSTDVLGDILKDMNKCDLNI</sequence>
<feature type="compositionally biased region" description="Basic and acidic residues" evidence="2">
    <location>
        <begin position="414"/>
        <end position="428"/>
    </location>
</feature>
<feature type="compositionally biased region" description="Basic and acidic residues" evidence="2">
    <location>
        <begin position="897"/>
        <end position="913"/>
    </location>
</feature>
<feature type="compositionally biased region" description="Low complexity" evidence="2">
    <location>
        <begin position="375"/>
        <end position="387"/>
    </location>
</feature>
<feature type="compositionally biased region" description="Basic and acidic residues" evidence="2">
    <location>
        <begin position="943"/>
        <end position="953"/>
    </location>
</feature>
<feature type="region of interest" description="Disordered" evidence="2">
    <location>
        <begin position="809"/>
        <end position="842"/>
    </location>
</feature>
<dbReference type="PANTHER" id="PTHR13354:SF11">
    <property type="entry name" value="LYSINE-SPECIFIC DEMETHYLASE 9"/>
    <property type="match status" value="1"/>
</dbReference>